<dbReference type="InterPro" id="IPR001647">
    <property type="entry name" value="HTH_TetR"/>
</dbReference>
<name>A0A2T0UN14_9MICO</name>
<dbReference type="PANTHER" id="PTHR30055">
    <property type="entry name" value="HTH-TYPE TRANSCRIPTIONAL REGULATOR RUTR"/>
    <property type="match status" value="1"/>
</dbReference>
<dbReference type="RefSeq" id="WP_106297361.1">
    <property type="nucleotide sequence ID" value="NZ_PVTI01000010.1"/>
</dbReference>
<evidence type="ECO:0000256" key="1">
    <source>
        <dbReference type="ARBA" id="ARBA00023125"/>
    </source>
</evidence>
<evidence type="ECO:0000256" key="2">
    <source>
        <dbReference type="PROSITE-ProRule" id="PRU00335"/>
    </source>
</evidence>
<dbReference type="InterPro" id="IPR009057">
    <property type="entry name" value="Homeodomain-like_sf"/>
</dbReference>
<evidence type="ECO:0000313" key="5">
    <source>
        <dbReference type="Proteomes" id="UP000237822"/>
    </source>
</evidence>
<dbReference type="InterPro" id="IPR036271">
    <property type="entry name" value="Tet_transcr_reg_TetR-rel_C_sf"/>
</dbReference>
<dbReference type="PROSITE" id="PS50977">
    <property type="entry name" value="HTH_TETR_2"/>
    <property type="match status" value="1"/>
</dbReference>
<organism evidence="4 5">
    <name type="scientific">Knoellia remsis</name>
    <dbReference type="NCBI Taxonomy" id="407159"/>
    <lineage>
        <taxon>Bacteria</taxon>
        <taxon>Bacillati</taxon>
        <taxon>Actinomycetota</taxon>
        <taxon>Actinomycetes</taxon>
        <taxon>Micrococcales</taxon>
        <taxon>Intrasporangiaceae</taxon>
        <taxon>Knoellia</taxon>
    </lineage>
</organism>
<reference evidence="4 5" key="1">
    <citation type="submission" date="2018-03" db="EMBL/GenBank/DDBJ databases">
        <title>Genomic Encyclopedia of Archaeal and Bacterial Type Strains, Phase II (KMG-II): from individual species to whole genera.</title>
        <authorList>
            <person name="Goeker M."/>
        </authorList>
    </citation>
    <scope>NUCLEOTIDE SEQUENCE [LARGE SCALE GENOMIC DNA]</scope>
    <source>
        <strain evidence="4 5">ATCC BAA-1496</strain>
    </source>
</reference>
<accession>A0A2T0UN14</accession>
<dbReference type="PANTHER" id="PTHR30055:SF235">
    <property type="entry name" value="TRANSCRIPTIONAL REGULATORY PROTEIN"/>
    <property type="match status" value="1"/>
</dbReference>
<evidence type="ECO:0000313" key="4">
    <source>
        <dbReference type="EMBL" id="PRY59312.1"/>
    </source>
</evidence>
<dbReference type="AlphaFoldDB" id="A0A2T0UN14"/>
<sequence>MAGPRGRRPAGEDTRADILAAARAEFSRRGYEGASLRAIARAAGVDPKLVHHYFATKGELFGAMVDIPPDPHIFADTILFAPLEELGEMLVRLFVATWDPQAGRERFAAMFAAAAANEEQAEFVREFMRRAVFVNVMKRLEAEGLGGSVNGSPALPVRASLALSQLVGMGVLRYVVRQPTLAAMSEDELVASLAPIVQEHLVPRPPV</sequence>
<dbReference type="OrthoDB" id="3403733at2"/>
<dbReference type="Proteomes" id="UP000237822">
    <property type="component" value="Unassembled WGS sequence"/>
</dbReference>
<dbReference type="PRINTS" id="PR00455">
    <property type="entry name" value="HTHTETR"/>
</dbReference>
<gene>
    <name evidence="4" type="ORF">BCF74_11049</name>
</gene>
<dbReference type="GO" id="GO:0000976">
    <property type="term" value="F:transcription cis-regulatory region binding"/>
    <property type="evidence" value="ECO:0007669"/>
    <property type="project" value="TreeGrafter"/>
</dbReference>
<proteinExistence type="predicted"/>
<evidence type="ECO:0000259" key="3">
    <source>
        <dbReference type="PROSITE" id="PS50977"/>
    </source>
</evidence>
<dbReference type="InterPro" id="IPR041678">
    <property type="entry name" value="TetR_C_16"/>
</dbReference>
<comment type="caution">
    <text evidence="4">The sequence shown here is derived from an EMBL/GenBank/DDBJ whole genome shotgun (WGS) entry which is preliminary data.</text>
</comment>
<protein>
    <submittedName>
        <fullName evidence="4">TetR family transcriptional regulator</fullName>
    </submittedName>
</protein>
<dbReference type="GO" id="GO:0003700">
    <property type="term" value="F:DNA-binding transcription factor activity"/>
    <property type="evidence" value="ECO:0007669"/>
    <property type="project" value="TreeGrafter"/>
</dbReference>
<dbReference type="InterPro" id="IPR050109">
    <property type="entry name" value="HTH-type_TetR-like_transc_reg"/>
</dbReference>
<dbReference type="EMBL" id="PVTI01000010">
    <property type="protein sequence ID" value="PRY59312.1"/>
    <property type="molecule type" value="Genomic_DNA"/>
</dbReference>
<dbReference type="Pfam" id="PF17920">
    <property type="entry name" value="TetR_C_16"/>
    <property type="match status" value="1"/>
</dbReference>
<dbReference type="SUPFAM" id="SSF48498">
    <property type="entry name" value="Tetracyclin repressor-like, C-terminal domain"/>
    <property type="match status" value="1"/>
</dbReference>
<dbReference type="SUPFAM" id="SSF46689">
    <property type="entry name" value="Homeodomain-like"/>
    <property type="match status" value="1"/>
</dbReference>
<dbReference type="Gene3D" id="1.10.10.60">
    <property type="entry name" value="Homeodomain-like"/>
    <property type="match status" value="1"/>
</dbReference>
<dbReference type="Gene3D" id="1.10.357.10">
    <property type="entry name" value="Tetracycline Repressor, domain 2"/>
    <property type="match status" value="1"/>
</dbReference>
<feature type="domain" description="HTH tetR-type" evidence="3">
    <location>
        <begin position="12"/>
        <end position="72"/>
    </location>
</feature>
<keyword evidence="5" id="KW-1185">Reference proteome</keyword>
<dbReference type="Pfam" id="PF00440">
    <property type="entry name" value="TetR_N"/>
    <property type="match status" value="1"/>
</dbReference>
<keyword evidence="1 2" id="KW-0238">DNA-binding</keyword>
<feature type="DNA-binding region" description="H-T-H motif" evidence="2">
    <location>
        <begin position="35"/>
        <end position="54"/>
    </location>
</feature>